<gene>
    <name evidence="1" type="ORF">ACFOSX_01620</name>
</gene>
<evidence type="ECO:0000313" key="1">
    <source>
        <dbReference type="EMBL" id="MFC3875915.1"/>
    </source>
</evidence>
<dbReference type="Proteomes" id="UP001595812">
    <property type="component" value="Unassembled WGS sequence"/>
</dbReference>
<accession>A0ABV8AE81</accession>
<comment type="caution">
    <text evidence="1">The sequence shown here is derived from an EMBL/GenBank/DDBJ whole genome shotgun (WGS) entry which is preliminary data.</text>
</comment>
<organism evidence="1 2">
    <name type="scientific">Winogradskyella maritima</name>
    <dbReference type="NCBI Taxonomy" id="1517766"/>
    <lineage>
        <taxon>Bacteria</taxon>
        <taxon>Pseudomonadati</taxon>
        <taxon>Bacteroidota</taxon>
        <taxon>Flavobacteriia</taxon>
        <taxon>Flavobacteriales</taxon>
        <taxon>Flavobacteriaceae</taxon>
        <taxon>Winogradskyella</taxon>
    </lineage>
</organism>
<name>A0ABV8AE81_9FLAO</name>
<evidence type="ECO:0000313" key="2">
    <source>
        <dbReference type="Proteomes" id="UP001595812"/>
    </source>
</evidence>
<proteinExistence type="predicted"/>
<dbReference type="EMBL" id="JBHSAT010000004">
    <property type="protein sequence ID" value="MFC3875915.1"/>
    <property type="molecule type" value="Genomic_DNA"/>
</dbReference>
<dbReference type="RefSeq" id="WP_386096355.1">
    <property type="nucleotide sequence ID" value="NZ_JBHSAT010000004.1"/>
</dbReference>
<protein>
    <submittedName>
        <fullName evidence="1">GTPase</fullName>
    </submittedName>
</protein>
<sequence length="119" mass="13898">MELIFIYNAKSGLKQSLFDMGHKLFSPKTYPCRLCALTFDTFSENHIWKTFRATNKAAMVFYHSDEFENHYPNAKYEYPIILNKSKNVLNVVLSAKELNKIENVHGLMTQLKRFTNTTP</sequence>
<reference evidence="2" key="1">
    <citation type="journal article" date="2019" name="Int. J. Syst. Evol. Microbiol.">
        <title>The Global Catalogue of Microorganisms (GCM) 10K type strain sequencing project: providing services to taxonomists for standard genome sequencing and annotation.</title>
        <authorList>
            <consortium name="The Broad Institute Genomics Platform"/>
            <consortium name="The Broad Institute Genome Sequencing Center for Infectious Disease"/>
            <person name="Wu L."/>
            <person name="Ma J."/>
        </authorList>
    </citation>
    <scope>NUCLEOTIDE SEQUENCE [LARGE SCALE GENOMIC DNA]</scope>
    <source>
        <strain evidence="2">CECT 8979</strain>
    </source>
</reference>
<keyword evidence="2" id="KW-1185">Reference proteome</keyword>